<comment type="caution">
    <text evidence="2">The sequence shown here is derived from an EMBL/GenBank/DDBJ whole genome shotgun (WGS) entry which is preliminary data.</text>
</comment>
<evidence type="ECO:0000313" key="2">
    <source>
        <dbReference type="EMBL" id="PON37044.1"/>
    </source>
</evidence>
<feature type="non-terminal residue" evidence="2">
    <location>
        <position position="1"/>
    </location>
</feature>
<sequence>SHPPSGCTKLNTNQFVVGRFLLVSGVDDDGTVIAVFSQKIDGKLSINDSRPLAIQEGFLFVVRENISVSFIKCDAVKIINDLRFCDSFGASVLIFKGVTSLMVIANCGSYFFILCFTLANYVFFF</sequence>
<gene>
    <name evidence="2" type="ORF">PanWU01x14_323270</name>
</gene>
<dbReference type="Proteomes" id="UP000237105">
    <property type="component" value="Unassembled WGS sequence"/>
</dbReference>
<evidence type="ECO:0000256" key="1">
    <source>
        <dbReference type="SAM" id="Phobius"/>
    </source>
</evidence>
<feature type="transmembrane region" description="Helical" evidence="1">
    <location>
        <begin position="101"/>
        <end position="124"/>
    </location>
</feature>
<organism evidence="2 3">
    <name type="scientific">Parasponia andersonii</name>
    <name type="common">Sponia andersonii</name>
    <dbReference type="NCBI Taxonomy" id="3476"/>
    <lineage>
        <taxon>Eukaryota</taxon>
        <taxon>Viridiplantae</taxon>
        <taxon>Streptophyta</taxon>
        <taxon>Embryophyta</taxon>
        <taxon>Tracheophyta</taxon>
        <taxon>Spermatophyta</taxon>
        <taxon>Magnoliopsida</taxon>
        <taxon>eudicotyledons</taxon>
        <taxon>Gunneridae</taxon>
        <taxon>Pentapetalae</taxon>
        <taxon>rosids</taxon>
        <taxon>fabids</taxon>
        <taxon>Rosales</taxon>
        <taxon>Cannabaceae</taxon>
        <taxon>Parasponia</taxon>
    </lineage>
</organism>
<dbReference type="AlphaFoldDB" id="A0A2P5AKK0"/>
<protein>
    <submittedName>
        <fullName evidence="2">Uncharacterized protein</fullName>
    </submittedName>
</protein>
<keyword evidence="1" id="KW-1133">Transmembrane helix</keyword>
<accession>A0A2P5AKK0</accession>
<evidence type="ECO:0000313" key="3">
    <source>
        <dbReference type="Proteomes" id="UP000237105"/>
    </source>
</evidence>
<keyword evidence="1" id="KW-0472">Membrane</keyword>
<dbReference type="EMBL" id="JXTB01000544">
    <property type="protein sequence ID" value="PON37044.1"/>
    <property type="molecule type" value="Genomic_DNA"/>
</dbReference>
<keyword evidence="1" id="KW-0812">Transmembrane</keyword>
<name>A0A2P5AKK0_PARAD</name>
<proteinExistence type="predicted"/>
<reference evidence="3" key="1">
    <citation type="submission" date="2016-06" db="EMBL/GenBank/DDBJ databases">
        <title>Parallel loss of symbiosis genes in relatives of nitrogen-fixing non-legume Parasponia.</title>
        <authorList>
            <person name="Van Velzen R."/>
            <person name="Holmer R."/>
            <person name="Bu F."/>
            <person name="Rutten L."/>
            <person name="Van Zeijl A."/>
            <person name="Liu W."/>
            <person name="Santuari L."/>
            <person name="Cao Q."/>
            <person name="Sharma T."/>
            <person name="Shen D."/>
            <person name="Roswanjaya Y."/>
            <person name="Wardhani T."/>
            <person name="Kalhor M.S."/>
            <person name="Jansen J."/>
            <person name="Van den Hoogen J."/>
            <person name="Gungor B."/>
            <person name="Hartog M."/>
            <person name="Hontelez J."/>
            <person name="Verver J."/>
            <person name="Yang W.-C."/>
            <person name="Schijlen E."/>
            <person name="Repin R."/>
            <person name="Schilthuizen M."/>
            <person name="Schranz E."/>
            <person name="Heidstra R."/>
            <person name="Miyata K."/>
            <person name="Fedorova E."/>
            <person name="Kohlen W."/>
            <person name="Bisseling T."/>
            <person name="Smit S."/>
            <person name="Geurts R."/>
        </authorList>
    </citation>
    <scope>NUCLEOTIDE SEQUENCE [LARGE SCALE GENOMIC DNA]</scope>
    <source>
        <strain evidence="3">cv. WU1-14</strain>
    </source>
</reference>
<keyword evidence="3" id="KW-1185">Reference proteome</keyword>